<gene>
    <name evidence="4" type="primary">Hypp561</name>
    <name evidence="4" type="ORF">BLAG_LOCUS1906</name>
</gene>
<feature type="domain" description="V-SNARE coiled-coil homology" evidence="3">
    <location>
        <begin position="89"/>
        <end position="154"/>
    </location>
</feature>
<evidence type="ECO:0000256" key="1">
    <source>
        <dbReference type="PROSITE-ProRule" id="PRU00290"/>
    </source>
</evidence>
<feature type="compositionally biased region" description="Basic and acidic residues" evidence="2">
    <location>
        <begin position="15"/>
        <end position="36"/>
    </location>
</feature>
<reference evidence="4" key="1">
    <citation type="submission" date="2022-01" db="EMBL/GenBank/DDBJ databases">
        <authorList>
            <person name="Braso-Vives M."/>
        </authorList>
    </citation>
    <scope>NUCLEOTIDE SEQUENCE</scope>
</reference>
<dbReference type="InterPro" id="IPR042855">
    <property type="entry name" value="V_SNARE_CC"/>
</dbReference>
<keyword evidence="1" id="KW-0175">Coiled coil</keyword>
<protein>
    <submittedName>
        <fullName evidence="4">Hypp561 protein</fullName>
    </submittedName>
</protein>
<evidence type="ECO:0000259" key="3">
    <source>
        <dbReference type="PROSITE" id="PS50892"/>
    </source>
</evidence>
<dbReference type="EMBL" id="OV696686">
    <property type="protein sequence ID" value="CAH1233020.1"/>
    <property type="molecule type" value="Genomic_DNA"/>
</dbReference>
<name>A0A8J9YR35_BRALA</name>
<dbReference type="Proteomes" id="UP000838412">
    <property type="component" value="Chromosome 1"/>
</dbReference>
<dbReference type="SUPFAM" id="SSF58038">
    <property type="entry name" value="SNARE fusion complex"/>
    <property type="match status" value="1"/>
</dbReference>
<dbReference type="PROSITE" id="PS50892">
    <property type="entry name" value="V_SNARE"/>
    <property type="match status" value="1"/>
</dbReference>
<proteinExistence type="predicted"/>
<keyword evidence="5" id="KW-1185">Reference proteome</keyword>
<evidence type="ECO:0000256" key="2">
    <source>
        <dbReference type="SAM" id="MobiDB-lite"/>
    </source>
</evidence>
<dbReference type="Gene3D" id="1.20.5.110">
    <property type="match status" value="1"/>
</dbReference>
<evidence type="ECO:0000313" key="5">
    <source>
        <dbReference type="Proteomes" id="UP000838412"/>
    </source>
</evidence>
<feature type="region of interest" description="Disordered" evidence="2">
    <location>
        <begin position="1"/>
        <end position="85"/>
    </location>
</feature>
<dbReference type="AlphaFoldDB" id="A0A8J9YR35"/>
<organism evidence="4 5">
    <name type="scientific">Branchiostoma lanceolatum</name>
    <name type="common">Common lancelet</name>
    <name type="synonym">Amphioxus lanceolatum</name>
    <dbReference type="NCBI Taxonomy" id="7740"/>
    <lineage>
        <taxon>Eukaryota</taxon>
        <taxon>Metazoa</taxon>
        <taxon>Chordata</taxon>
        <taxon>Cephalochordata</taxon>
        <taxon>Leptocardii</taxon>
        <taxon>Amphioxiformes</taxon>
        <taxon>Branchiostomatidae</taxon>
        <taxon>Branchiostoma</taxon>
    </lineage>
</organism>
<sequence>MHEESEEEKTPLLGDGRHSESCGTRKKEAGTEVVKLEDEEDGIKTGNSTQGEGAEGYDGARKARKKLRRKNNKKVQENPDVTNLKPGATVADLQREVEELEHIVRDNAKKLVEHRDRQLKNVMERTERLDATAGDFARVSTLLVVRTRLRTWLRG</sequence>
<accession>A0A8J9YR35</accession>
<evidence type="ECO:0000313" key="4">
    <source>
        <dbReference type="EMBL" id="CAH1233020.1"/>
    </source>
</evidence>
<dbReference type="OrthoDB" id="10641008at2759"/>
<feature type="compositionally biased region" description="Basic residues" evidence="2">
    <location>
        <begin position="62"/>
        <end position="73"/>
    </location>
</feature>